<dbReference type="Proteomes" id="UP000799291">
    <property type="component" value="Unassembled WGS sequence"/>
</dbReference>
<feature type="domain" description="DUF7580" evidence="2">
    <location>
        <begin position="193"/>
        <end position="517"/>
    </location>
</feature>
<dbReference type="AlphaFoldDB" id="A0A6G1JMW6"/>
<dbReference type="InterPro" id="IPR035994">
    <property type="entry name" value="Nucleoside_phosphorylase_sf"/>
</dbReference>
<organism evidence="3 4">
    <name type="scientific">Lentithecium fluviatile CBS 122367</name>
    <dbReference type="NCBI Taxonomy" id="1168545"/>
    <lineage>
        <taxon>Eukaryota</taxon>
        <taxon>Fungi</taxon>
        <taxon>Dikarya</taxon>
        <taxon>Ascomycota</taxon>
        <taxon>Pezizomycotina</taxon>
        <taxon>Dothideomycetes</taxon>
        <taxon>Pleosporomycetidae</taxon>
        <taxon>Pleosporales</taxon>
        <taxon>Massarineae</taxon>
        <taxon>Lentitheciaceae</taxon>
        <taxon>Lentithecium</taxon>
    </lineage>
</organism>
<dbReference type="Gene3D" id="3.40.50.1580">
    <property type="entry name" value="Nucleoside phosphorylase domain"/>
    <property type="match status" value="1"/>
</dbReference>
<gene>
    <name evidence="3" type="ORF">K458DRAFT_482478</name>
</gene>
<evidence type="ECO:0000313" key="4">
    <source>
        <dbReference type="Proteomes" id="UP000799291"/>
    </source>
</evidence>
<dbReference type="InterPro" id="IPR056002">
    <property type="entry name" value="DUF7580"/>
</dbReference>
<dbReference type="PANTHER" id="PTHR46082:SF6">
    <property type="entry name" value="AAA+ ATPASE DOMAIN-CONTAINING PROTEIN-RELATED"/>
    <property type="match status" value="1"/>
</dbReference>
<dbReference type="GO" id="GO:0009116">
    <property type="term" value="P:nucleoside metabolic process"/>
    <property type="evidence" value="ECO:0007669"/>
    <property type="project" value="InterPro"/>
</dbReference>
<dbReference type="OrthoDB" id="1577640at2759"/>
<dbReference type="Pfam" id="PF24476">
    <property type="entry name" value="DUF7580"/>
    <property type="match status" value="1"/>
</dbReference>
<dbReference type="SUPFAM" id="SSF53167">
    <property type="entry name" value="Purine and uridine phosphorylases"/>
    <property type="match status" value="1"/>
</dbReference>
<reference evidence="3" key="1">
    <citation type="journal article" date="2020" name="Stud. Mycol.">
        <title>101 Dothideomycetes genomes: a test case for predicting lifestyles and emergence of pathogens.</title>
        <authorList>
            <person name="Haridas S."/>
            <person name="Albert R."/>
            <person name="Binder M."/>
            <person name="Bloem J."/>
            <person name="Labutti K."/>
            <person name="Salamov A."/>
            <person name="Andreopoulos B."/>
            <person name="Baker S."/>
            <person name="Barry K."/>
            <person name="Bills G."/>
            <person name="Bluhm B."/>
            <person name="Cannon C."/>
            <person name="Castanera R."/>
            <person name="Culley D."/>
            <person name="Daum C."/>
            <person name="Ezra D."/>
            <person name="Gonzalez J."/>
            <person name="Henrissat B."/>
            <person name="Kuo A."/>
            <person name="Liang C."/>
            <person name="Lipzen A."/>
            <person name="Lutzoni F."/>
            <person name="Magnuson J."/>
            <person name="Mondo S."/>
            <person name="Nolan M."/>
            <person name="Ohm R."/>
            <person name="Pangilinan J."/>
            <person name="Park H.-J."/>
            <person name="Ramirez L."/>
            <person name="Alfaro M."/>
            <person name="Sun H."/>
            <person name="Tritt A."/>
            <person name="Yoshinaga Y."/>
            <person name="Zwiers L.-H."/>
            <person name="Turgeon B."/>
            <person name="Goodwin S."/>
            <person name="Spatafora J."/>
            <person name="Crous P."/>
            <person name="Grigoriev I."/>
        </authorList>
    </citation>
    <scope>NUCLEOTIDE SEQUENCE</scope>
    <source>
        <strain evidence="3">CBS 122367</strain>
    </source>
</reference>
<dbReference type="PANTHER" id="PTHR46082">
    <property type="entry name" value="ATP/GTP-BINDING PROTEIN-RELATED"/>
    <property type="match status" value="1"/>
</dbReference>
<protein>
    <submittedName>
        <fullName evidence="3">Purine and uridine phosphorylase</fullName>
    </submittedName>
</protein>
<evidence type="ECO:0000313" key="3">
    <source>
        <dbReference type="EMBL" id="KAF2691768.1"/>
    </source>
</evidence>
<proteinExistence type="predicted"/>
<dbReference type="GO" id="GO:0003824">
    <property type="term" value="F:catalytic activity"/>
    <property type="evidence" value="ECO:0007669"/>
    <property type="project" value="InterPro"/>
</dbReference>
<accession>A0A6G1JMW6</accession>
<name>A0A6G1JMW6_9PLEO</name>
<dbReference type="EMBL" id="MU005569">
    <property type="protein sequence ID" value="KAF2691768.1"/>
    <property type="molecule type" value="Genomic_DNA"/>
</dbReference>
<dbReference type="Pfam" id="PF01048">
    <property type="entry name" value="PNP_UDP_1"/>
    <property type="match status" value="1"/>
</dbReference>
<feature type="domain" description="Nucleoside phosphorylase" evidence="1">
    <location>
        <begin position="653"/>
        <end position="962"/>
    </location>
</feature>
<keyword evidence="4" id="KW-1185">Reference proteome</keyword>
<sequence length="1009" mass="113173">MMEHAFDRYHKALLQALRQHRRKFRRVPAQPLVRERGALLDRRQFFELRLRNILERNIDDADIQLLPFQKAQDLRHKLDDLFNLLNGIANQNLGTITCDPASQCICKPGGHHLRLENLLSILFHSDGQFDLSGGTDSAIFIITELQCGKRAASLVRDVKDILDSIHLRIHKKRPVDEQSSCTNDIDNWLRSFGHKYPQFLGKILDTIRTEFGACDDLSGCDMPHKVLIRLLDLALPNPSSSETILDIFLFCPRPTTKTWQNTRCKIDREIDVGSDQTKKLCEYLEDSVRFREGLTLLFDETLAAYTQGFDAFDLPIKDQTTHPFQSLNDLMELFNLPTADSSKRALLFKHSERRALAAKLALHFLICCSWENTPETWDSSTIYFLGSSTQDFKRDSPYISCLEGNEATDSSQAANGPIQCFTAFAKLLLEIEYGPMPIGNFSAAKDWTAIRDYHREWLEQGDLSRERYLNAVGNCLQFHRRYRRDRLSSIGRSESPKETRQRLVRTDVVRNLVADLPGFQQLVIKRPKTASSSAQEDPQVSNPGFDFDSGVFDEQFPRFVREPSSPELKETQNMEIGTRAPLRKGAQKVSFAGSLCDFENVPQRPATADSAEERFRMLDNNSNFFGFPFKDQAGAESLTPNRDRPSRREGFQIAIICALPLEYDAVSLLFDQFWDEDGEQYGRAPGDTNTYTTGRIGKYDVVLALLPNMGKAATAGAAASVRSSYSGLKLAFLVGLCGGVPGAGADEALLGDVVISKTVVQHDLGRQFPNAFVTKNTVNDNPGRPNKDIRGLIASFETELGRERLQQKASEYLKDLQSAAAHKRRRCNYRYPGAAEDKLFAPAYRHRHRAPQSCAVCDGETDDFCEEAAKASCAELNCDEDQLVARERLGTDGMQYPEIFIGHMASGDTVMKSGEHRDRIAQLQNVIAFEMEGAGAWDEVPCIIVKGICDYADSHKNKLWQAFAAATAASVMKAVLGRYARTDSPGPQHEALVSVSASSRLSAKQRLSN</sequence>
<evidence type="ECO:0000259" key="2">
    <source>
        <dbReference type="Pfam" id="PF24476"/>
    </source>
</evidence>
<dbReference type="InterPro" id="IPR053137">
    <property type="entry name" value="NLR-like"/>
</dbReference>
<evidence type="ECO:0000259" key="1">
    <source>
        <dbReference type="Pfam" id="PF01048"/>
    </source>
</evidence>
<dbReference type="InterPro" id="IPR000845">
    <property type="entry name" value="Nucleoside_phosphorylase_d"/>
</dbReference>